<protein>
    <submittedName>
        <fullName evidence="1">Uncharacterized protein</fullName>
    </submittedName>
</protein>
<organism evidence="1 2">
    <name type="scientific">Nocardioides fonticola</name>
    <dbReference type="NCBI Taxonomy" id="450363"/>
    <lineage>
        <taxon>Bacteria</taxon>
        <taxon>Bacillati</taxon>
        <taxon>Actinomycetota</taxon>
        <taxon>Actinomycetes</taxon>
        <taxon>Propionibacteriales</taxon>
        <taxon>Nocardioidaceae</taxon>
        <taxon>Nocardioides</taxon>
    </lineage>
</organism>
<accession>A0ABP7XKE1</accession>
<gene>
    <name evidence="1" type="ORF">GCM10022215_25030</name>
</gene>
<reference evidence="2" key="1">
    <citation type="journal article" date="2019" name="Int. J. Syst. Evol. Microbiol.">
        <title>The Global Catalogue of Microorganisms (GCM) 10K type strain sequencing project: providing services to taxonomists for standard genome sequencing and annotation.</title>
        <authorList>
            <consortium name="The Broad Institute Genomics Platform"/>
            <consortium name="The Broad Institute Genome Sequencing Center for Infectious Disease"/>
            <person name="Wu L."/>
            <person name="Ma J."/>
        </authorList>
    </citation>
    <scope>NUCLEOTIDE SEQUENCE [LARGE SCALE GENOMIC DNA]</scope>
    <source>
        <strain evidence="2">JCM 16703</strain>
    </source>
</reference>
<dbReference type="Proteomes" id="UP001501495">
    <property type="component" value="Unassembled WGS sequence"/>
</dbReference>
<keyword evidence="2" id="KW-1185">Reference proteome</keyword>
<comment type="caution">
    <text evidence="1">The sequence shown here is derived from an EMBL/GenBank/DDBJ whole genome shotgun (WGS) entry which is preliminary data.</text>
</comment>
<evidence type="ECO:0000313" key="1">
    <source>
        <dbReference type="EMBL" id="GAA4120844.1"/>
    </source>
</evidence>
<proteinExistence type="predicted"/>
<evidence type="ECO:0000313" key="2">
    <source>
        <dbReference type="Proteomes" id="UP001501495"/>
    </source>
</evidence>
<sequence length="55" mass="6388">MLGVVRVRGFRGSLRSHLNRRVRSHLNRRVRSHLNRRVASVVEVRGALATSRETR</sequence>
<name>A0ABP7XKE1_9ACTN</name>
<dbReference type="EMBL" id="BAAAZH010000017">
    <property type="protein sequence ID" value="GAA4120844.1"/>
    <property type="molecule type" value="Genomic_DNA"/>
</dbReference>